<evidence type="ECO:0000256" key="1">
    <source>
        <dbReference type="SAM" id="SignalP"/>
    </source>
</evidence>
<evidence type="ECO:0000313" key="2">
    <source>
        <dbReference type="EMBL" id="HIU35318.1"/>
    </source>
</evidence>
<dbReference type="Proteomes" id="UP000824071">
    <property type="component" value="Unassembled WGS sequence"/>
</dbReference>
<reference evidence="2" key="2">
    <citation type="journal article" date="2021" name="PeerJ">
        <title>Extensive microbial diversity within the chicken gut microbiome revealed by metagenomics and culture.</title>
        <authorList>
            <person name="Gilroy R."/>
            <person name="Ravi A."/>
            <person name="Getino M."/>
            <person name="Pursley I."/>
            <person name="Horton D.L."/>
            <person name="Alikhan N.F."/>
            <person name="Baker D."/>
            <person name="Gharbi K."/>
            <person name="Hall N."/>
            <person name="Watson M."/>
            <person name="Adriaenssens E.M."/>
            <person name="Foster-Nyarko E."/>
            <person name="Jarju S."/>
            <person name="Secka A."/>
            <person name="Antonio M."/>
            <person name="Oren A."/>
            <person name="Chaudhuri R.R."/>
            <person name="La Ragione R."/>
            <person name="Hildebrand F."/>
            <person name="Pallen M.J."/>
        </authorList>
    </citation>
    <scope>NUCLEOTIDE SEQUENCE</scope>
    <source>
        <strain evidence="2">ChiGjej1B1-19959</strain>
    </source>
</reference>
<reference evidence="2" key="1">
    <citation type="submission" date="2020-10" db="EMBL/GenBank/DDBJ databases">
        <authorList>
            <person name="Gilroy R."/>
        </authorList>
    </citation>
    <scope>NUCLEOTIDE SEQUENCE</scope>
    <source>
        <strain evidence="2">ChiGjej1B1-19959</strain>
    </source>
</reference>
<organism evidence="2 3">
    <name type="scientific">Candidatus Fimenecus excrementigallinarum</name>
    <dbReference type="NCBI Taxonomy" id="2840816"/>
    <lineage>
        <taxon>Bacteria</taxon>
        <taxon>Bacillati</taxon>
        <taxon>Bacillota</taxon>
        <taxon>Clostridia</taxon>
        <taxon>Candidatus Fimenecus</taxon>
    </lineage>
</organism>
<dbReference type="EMBL" id="DVMW01000016">
    <property type="protein sequence ID" value="HIU35318.1"/>
    <property type="molecule type" value="Genomic_DNA"/>
</dbReference>
<dbReference type="AlphaFoldDB" id="A0A9D1IDQ5"/>
<sequence>MKKIVCVGLAIALLLALAVPSFAAFVEADTGLTVDGKVQISTKSDEAAYEITIPASTEIPWEEPEWALGEVAATKLQLAYDHVVRVTVTSENDFNLVLDEDPTATIGYALTGADAMVFAPGAVDTAYPLTLTVSEDQWAQAAAGRHTDLLTFTAVYEEA</sequence>
<feature type="signal peptide" evidence="1">
    <location>
        <begin position="1"/>
        <end position="23"/>
    </location>
</feature>
<comment type="caution">
    <text evidence="2">The sequence shown here is derived from an EMBL/GenBank/DDBJ whole genome shotgun (WGS) entry which is preliminary data.</text>
</comment>
<accession>A0A9D1IDQ5</accession>
<name>A0A9D1IDQ5_9FIRM</name>
<gene>
    <name evidence="2" type="ORF">IAC53_01750</name>
</gene>
<feature type="chain" id="PRO_5039413905" description="Oxidoreductase molybdopterin-binding domain-containing protein" evidence="1">
    <location>
        <begin position="24"/>
        <end position="159"/>
    </location>
</feature>
<evidence type="ECO:0000313" key="3">
    <source>
        <dbReference type="Proteomes" id="UP000824071"/>
    </source>
</evidence>
<keyword evidence="1" id="KW-0732">Signal</keyword>
<proteinExistence type="predicted"/>
<protein>
    <recommendedName>
        <fullName evidence="4">Oxidoreductase molybdopterin-binding domain-containing protein</fullName>
    </recommendedName>
</protein>
<evidence type="ECO:0008006" key="4">
    <source>
        <dbReference type="Google" id="ProtNLM"/>
    </source>
</evidence>